<accession>A0A2J6TVB0</accession>
<dbReference type="OrthoDB" id="10489436at2759"/>
<feature type="region of interest" description="Disordered" evidence="1">
    <location>
        <begin position="220"/>
        <end position="278"/>
    </location>
</feature>
<dbReference type="GeneID" id="36579777"/>
<evidence type="ECO:0000313" key="2">
    <source>
        <dbReference type="EMBL" id="PMD66969.1"/>
    </source>
</evidence>
<gene>
    <name evidence="2" type="ORF">K444DRAFT_2977</name>
</gene>
<dbReference type="AlphaFoldDB" id="A0A2J6TVB0"/>
<name>A0A2J6TVB0_9HELO</name>
<dbReference type="InParanoid" id="A0A2J6TVB0"/>
<evidence type="ECO:0000256" key="1">
    <source>
        <dbReference type="SAM" id="MobiDB-lite"/>
    </source>
</evidence>
<organism evidence="2 3">
    <name type="scientific">Hyaloscypha bicolor E</name>
    <dbReference type="NCBI Taxonomy" id="1095630"/>
    <lineage>
        <taxon>Eukaryota</taxon>
        <taxon>Fungi</taxon>
        <taxon>Dikarya</taxon>
        <taxon>Ascomycota</taxon>
        <taxon>Pezizomycotina</taxon>
        <taxon>Leotiomycetes</taxon>
        <taxon>Helotiales</taxon>
        <taxon>Hyaloscyphaceae</taxon>
        <taxon>Hyaloscypha</taxon>
        <taxon>Hyaloscypha bicolor</taxon>
    </lineage>
</organism>
<reference evidence="2 3" key="1">
    <citation type="submission" date="2016-04" db="EMBL/GenBank/DDBJ databases">
        <title>A degradative enzymes factory behind the ericoid mycorrhizal symbiosis.</title>
        <authorList>
            <consortium name="DOE Joint Genome Institute"/>
            <person name="Martino E."/>
            <person name="Morin E."/>
            <person name="Grelet G."/>
            <person name="Kuo A."/>
            <person name="Kohler A."/>
            <person name="Daghino S."/>
            <person name="Barry K."/>
            <person name="Choi C."/>
            <person name="Cichocki N."/>
            <person name="Clum A."/>
            <person name="Copeland A."/>
            <person name="Hainaut M."/>
            <person name="Haridas S."/>
            <person name="Labutti K."/>
            <person name="Lindquist E."/>
            <person name="Lipzen A."/>
            <person name="Khouja H.-R."/>
            <person name="Murat C."/>
            <person name="Ohm R."/>
            <person name="Olson A."/>
            <person name="Spatafora J."/>
            <person name="Veneault-Fourrey C."/>
            <person name="Henrissat B."/>
            <person name="Grigoriev I."/>
            <person name="Martin F."/>
            <person name="Perotto S."/>
        </authorList>
    </citation>
    <scope>NUCLEOTIDE SEQUENCE [LARGE SCALE GENOMIC DNA]</scope>
    <source>
        <strain evidence="2 3">E</strain>
    </source>
</reference>
<feature type="compositionally biased region" description="Low complexity" evidence="1">
    <location>
        <begin position="254"/>
        <end position="270"/>
    </location>
</feature>
<dbReference type="RefSeq" id="XP_024743873.1">
    <property type="nucleotide sequence ID" value="XM_024871695.1"/>
</dbReference>
<keyword evidence="3" id="KW-1185">Reference proteome</keyword>
<dbReference type="Proteomes" id="UP000235371">
    <property type="component" value="Unassembled WGS sequence"/>
</dbReference>
<protein>
    <submittedName>
        <fullName evidence="2">Uncharacterized protein</fullName>
    </submittedName>
</protein>
<dbReference type="EMBL" id="KZ613740">
    <property type="protein sequence ID" value="PMD66969.1"/>
    <property type="molecule type" value="Genomic_DNA"/>
</dbReference>
<sequence length="336" mass="37906">MPRPPPPRLGFPILHMVKLVLDANKDCLTENTLQSAFRLDTADIETFKFFFEHRLWPPGLIQSEFRILMRQRPPVSKIRFLLEQPATFVNAAEHFEEFALHALLESPRTSDSAVSPDLLDTILTGTVAYSSPPSEVPRSQWQYNKVDTSVYQKVKVLLEFREIDMSLRNIVQAQGLRKIGRQIIQLFLDSPDRAKISEDVRKYAASFYVVKELTFVPKAPSADKCTDDRIDQDGPGSGYPNSPASVYSDDDLDSVSSCSSSSDGAANSLDTLDDSDKRSRENDHPLIYYSLPFTSLKSRVSAVEPAWIHFKEPEVVVCETATVETRSGEDRKFKLI</sequence>
<proteinExistence type="predicted"/>
<evidence type="ECO:0000313" key="3">
    <source>
        <dbReference type="Proteomes" id="UP000235371"/>
    </source>
</evidence>